<dbReference type="InParanoid" id="A0A2H3DA91"/>
<dbReference type="EMBL" id="KZ293677">
    <property type="protein sequence ID" value="PBK87768.1"/>
    <property type="molecule type" value="Genomic_DNA"/>
</dbReference>
<dbReference type="OrthoDB" id="3231855at2759"/>
<proteinExistence type="predicted"/>
<feature type="transmembrane region" description="Helical" evidence="2">
    <location>
        <begin position="7"/>
        <end position="26"/>
    </location>
</feature>
<evidence type="ECO:0000313" key="4">
    <source>
        <dbReference type="EMBL" id="PBK87768.1"/>
    </source>
</evidence>
<evidence type="ECO:0000256" key="1">
    <source>
        <dbReference type="SAM" id="MobiDB-lite"/>
    </source>
</evidence>
<evidence type="ECO:0000313" key="5">
    <source>
        <dbReference type="Proteomes" id="UP000217790"/>
    </source>
</evidence>
<evidence type="ECO:0000259" key="3">
    <source>
        <dbReference type="SMART" id="SM01162"/>
    </source>
</evidence>
<dbReference type="Gene3D" id="3.30.1370.110">
    <property type="match status" value="1"/>
</dbReference>
<feature type="region of interest" description="Disordered" evidence="1">
    <location>
        <begin position="32"/>
        <end position="108"/>
    </location>
</feature>
<reference evidence="5" key="1">
    <citation type="journal article" date="2017" name="Nat. Ecol. Evol.">
        <title>Genome expansion and lineage-specific genetic innovations in the forest pathogenic fungi Armillaria.</title>
        <authorList>
            <person name="Sipos G."/>
            <person name="Prasanna A.N."/>
            <person name="Walter M.C."/>
            <person name="O'Connor E."/>
            <person name="Balint B."/>
            <person name="Krizsan K."/>
            <person name="Kiss B."/>
            <person name="Hess J."/>
            <person name="Varga T."/>
            <person name="Slot J."/>
            <person name="Riley R."/>
            <person name="Boka B."/>
            <person name="Rigling D."/>
            <person name="Barry K."/>
            <person name="Lee J."/>
            <person name="Mihaltcheva S."/>
            <person name="LaButti K."/>
            <person name="Lipzen A."/>
            <person name="Waldron R."/>
            <person name="Moloney N.M."/>
            <person name="Sperisen C."/>
            <person name="Kredics L."/>
            <person name="Vagvoelgyi C."/>
            <person name="Patrignani A."/>
            <person name="Fitzpatrick D."/>
            <person name="Nagy I."/>
            <person name="Doyle S."/>
            <person name="Anderson J.B."/>
            <person name="Grigoriev I.V."/>
            <person name="Gueldener U."/>
            <person name="Muensterkoetter M."/>
            <person name="Nagy L.G."/>
        </authorList>
    </citation>
    <scope>NUCLEOTIDE SEQUENCE [LARGE SCALE GENOMIC DNA]</scope>
    <source>
        <strain evidence="5">Ar21-2</strain>
    </source>
</reference>
<evidence type="ECO:0000256" key="2">
    <source>
        <dbReference type="SAM" id="Phobius"/>
    </source>
</evidence>
<feature type="compositionally biased region" description="Pro residues" evidence="1">
    <location>
        <begin position="39"/>
        <end position="49"/>
    </location>
</feature>
<keyword evidence="5" id="KW-1185">Reference proteome</keyword>
<dbReference type="FunCoup" id="A0A2H3DA91">
    <property type="interactions" value="4"/>
</dbReference>
<keyword evidence="2" id="KW-0812">Transmembrane</keyword>
<organism evidence="4 5">
    <name type="scientific">Armillaria gallica</name>
    <name type="common">Bulbous honey fungus</name>
    <name type="synonym">Armillaria bulbosa</name>
    <dbReference type="NCBI Taxonomy" id="47427"/>
    <lineage>
        <taxon>Eukaryota</taxon>
        <taxon>Fungi</taxon>
        <taxon>Dikarya</taxon>
        <taxon>Basidiomycota</taxon>
        <taxon>Agaricomycotina</taxon>
        <taxon>Agaricomycetes</taxon>
        <taxon>Agaricomycetidae</taxon>
        <taxon>Agaricales</taxon>
        <taxon>Marasmiineae</taxon>
        <taxon>Physalacriaceae</taxon>
        <taxon>Armillaria</taxon>
    </lineage>
</organism>
<protein>
    <submittedName>
        <fullName evidence="4">DUF1771-domain-containing protein</fullName>
    </submittedName>
</protein>
<dbReference type="InterPro" id="IPR036063">
    <property type="entry name" value="Smr_dom_sf"/>
</dbReference>
<dbReference type="SMART" id="SM01162">
    <property type="entry name" value="DUF1771"/>
    <property type="match status" value="1"/>
</dbReference>
<dbReference type="AlphaFoldDB" id="A0A2H3DA91"/>
<gene>
    <name evidence="4" type="ORF">ARMGADRAFT_1168473</name>
</gene>
<dbReference type="Pfam" id="PF08590">
    <property type="entry name" value="DUF1771"/>
    <property type="match status" value="1"/>
</dbReference>
<dbReference type="STRING" id="47427.A0A2H3DA91"/>
<dbReference type="PANTHER" id="PTHR47417:SF1">
    <property type="entry name" value="SMR DOMAIN-CONTAINING PROTEIN YPL199C"/>
    <property type="match status" value="1"/>
</dbReference>
<dbReference type="PANTHER" id="PTHR47417">
    <property type="entry name" value="SMR DOMAIN-CONTAINING PROTEIN YPL199C"/>
    <property type="match status" value="1"/>
</dbReference>
<keyword evidence="2" id="KW-1133">Transmembrane helix</keyword>
<dbReference type="InterPro" id="IPR013899">
    <property type="entry name" value="DUF1771"/>
</dbReference>
<dbReference type="InterPro" id="IPR053020">
    <property type="entry name" value="Smr_domain_protein"/>
</dbReference>
<dbReference type="Proteomes" id="UP000217790">
    <property type="component" value="Unassembled WGS sequence"/>
</dbReference>
<name>A0A2H3DA91_ARMGA</name>
<keyword evidence="2" id="KW-0472">Membrane</keyword>
<feature type="domain" description="DUF1771" evidence="3">
    <location>
        <begin position="111"/>
        <end position="178"/>
    </location>
</feature>
<sequence length="208" mass="23623">MSDDSDSIDVVPVLMIALVLWAVWAISCQGSSRSEQSILPPPPSPPPPSQSYRSSPYTLLVHQPEQHQPVYQPPPHRPLPSQSYRSSPHRPPSPHGPPKHEDDNQQDQPNEYHIDRLRACTNEERDEMARCLGESHEAYIRGDRAAAKDLSNQWKNHKQKMEQLNKEASNWIYLEKNCHSKPGEIDLHGLYVKEAIAYTDAALEEAKL</sequence>
<accession>A0A2H3DA91</accession>